<dbReference type="AlphaFoldDB" id="A0A318RUV7"/>
<name>A0A318RUV7_WILLI</name>
<feature type="chain" id="PRO_5016303909" evidence="1">
    <location>
        <begin position="30"/>
        <end position="204"/>
    </location>
</feature>
<protein>
    <submittedName>
        <fullName evidence="2">Uncharacterized protein</fullName>
    </submittedName>
</protein>
<dbReference type="RefSeq" id="WP_146240358.1">
    <property type="nucleotide sequence ID" value="NZ_QJSP01000002.1"/>
</dbReference>
<dbReference type="OrthoDB" id="4380844at2"/>
<evidence type="ECO:0000313" key="3">
    <source>
        <dbReference type="Proteomes" id="UP000247591"/>
    </source>
</evidence>
<organism evidence="2 3">
    <name type="scientific">Williamsia limnetica</name>
    <dbReference type="NCBI Taxonomy" id="882452"/>
    <lineage>
        <taxon>Bacteria</taxon>
        <taxon>Bacillati</taxon>
        <taxon>Actinomycetota</taxon>
        <taxon>Actinomycetes</taxon>
        <taxon>Mycobacteriales</taxon>
        <taxon>Nocardiaceae</taxon>
        <taxon>Williamsia</taxon>
    </lineage>
</organism>
<sequence>MTARIARRTAGVVSGCAAALLMFPAFANAAPSDVSISPTVDGSNATVTITNGSGSMIGCNLYGLPADSAVTADTKPVFGYTNPETLSAVIQPGATKTVPLKLFTETGPDGSATLPDGTYDLFWGCSEVPLGEGAEQWGTPTPVGPNATAEPSRLVLPGTAPSTAPTVEPVAPVEPPAQTCFGEICVPPEVVDLVGELWETYATP</sequence>
<evidence type="ECO:0000256" key="1">
    <source>
        <dbReference type="SAM" id="SignalP"/>
    </source>
</evidence>
<feature type="signal peptide" evidence="1">
    <location>
        <begin position="1"/>
        <end position="29"/>
    </location>
</feature>
<gene>
    <name evidence="2" type="ORF">DFR67_102288</name>
</gene>
<accession>A0A318RUV7</accession>
<proteinExistence type="predicted"/>
<reference evidence="2 3" key="1">
    <citation type="submission" date="2018-06" db="EMBL/GenBank/DDBJ databases">
        <title>Genomic Encyclopedia of Type Strains, Phase IV (KMG-IV): sequencing the most valuable type-strain genomes for metagenomic binning, comparative biology and taxonomic classification.</title>
        <authorList>
            <person name="Goeker M."/>
        </authorList>
    </citation>
    <scope>NUCLEOTIDE SEQUENCE [LARGE SCALE GENOMIC DNA]</scope>
    <source>
        <strain evidence="2 3">DSM 45521</strain>
    </source>
</reference>
<dbReference type="EMBL" id="QJSP01000002">
    <property type="protein sequence ID" value="PYE20150.1"/>
    <property type="molecule type" value="Genomic_DNA"/>
</dbReference>
<evidence type="ECO:0000313" key="2">
    <source>
        <dbReference type="EMBL" id="PYE20150.1"/>
    </source>
</evidence>
<comment type="caution">
    <text evidence="2">The sequence shown here is derived from an EMBL/GenBank/DDBJ whole genome shotgun (WGS) entry which is preliminary data.</text>
</comment>
<dbReference type="Proteomes" id="UP000247591">
    <property type="component" value="Unassembled WGS sequence"/>
</dbReference>
<keyword evidence="1" id="KW-0732">Signal</keyword>
<keyword evidence="3" id="KW-1185">Reference proteome</keyword>